<evidence type="ECO:0000313" key="8">
    <source>
        <dbReference type="EMBL" id="QTF09007.1"/>
    </source>
</evidence>
<reference evidence="8 9" key="1">
    <citation type="submission" date="2020-03" db="EMBL/GenBank/DDBJ databases">
        <authorList>
            <person name="Bakhshi Ganjeh M."/>
        </authorList>
    </citation>
    <scope>NUCLEOTIDE SEQUENCE [LARGE SCALE GENOMIC DNA]</scope>
    <source>
        <strain evidence="9">Iran 50</strain>
    </source>
</reference>
<evidence type="ECO:0000256" key="5">
    <source>
        <dbReference type="ARBA" id="ARBA00022989"/>
    </source>
</evidence>
<evidence type="ECO:0000256" key="2">
    <source>
        <dbReference type="ARBA" id="ARBA00006117"/>
    </source>
</evidence>
<protein>
    <submittedName>
        <fullName evidence="8">Glucose transporter GlcU</fullName>
    </submittedName>
</protein>
<comment type="similarity">
    <text evidence="2">Belongs to the GRP transporter (TC 2.A.7.5) family.</text>
</comment>
<evidence type="ECO:0000256" key="7">
    <source>
        <dbReference type="SAM" id="Phobius"/>
    </source>
</evidence>
<evidence type="ECO:0000256" key="1">
    <source>
        <dbReference type="ARBA" id="ARBA00004651"/>
    </source>
</evidence>
<evidence type="ECO:0000256" key="3">
    <source>
        <dbReference type="ARBA" id="ARBA00022475"/>
    </source>
</evidence>
<dbReference type="Pfam" id="PF06800">
    <property type="entry name" value="Sugar_transport"/>
    <property type="match status" value="1"/>
</dbReference>
<dbReference type="PANTHER" id="PTHR16119">
    <property type="entry name" value="TRANSMEMBRANE PROTEIN 144"/>
    <property type="match status" value="1"/>
</dbReference>
<feature type="transmembrane region" description="Helical" evidence="7">
    <location>
        <begin position="183"/>
        <end position="200"/>
    </location>
</feature>
<organism evidence="8 9">
    <name type="scientific">Brenneria izadpanahii</name>
    <dbReference type="NCBI Taxonomy" id="2722756"/>
    <lineage>
        <taxon>Bacteria</taxon>
        <taxon>Pseudomonadati</taxon>
        <taxon>Pseudomonadota</taxon>
        <taxon>Gammaproteobacteria</taxon>
        <taxon>Enterobacterales</taxon>
        <taxon>Pectobacteriaceae</taxon>
        <taxon>Brenneria</taxon>
    </lineage>
</organism>
<feature type="transmembrane region" description="Helical" evidence="7">
    <location>
        <begin position="268"/>
        <end position="287"/>
    </location>
</feature>
<feature type="transmembrane region" description="Helical" evidence="7">
    <location>
        <begin position="55"/>
        <end position="76"/>
    </location>
</feature>
<feature type="transmembrane region" description="Helical" evidence="7">
    <location>
        <begin position="212"/>
        <end position="231"/>
    </location>
</feature>
<keyword evidence="5 7" id="KW-1133">Transmembrane helix</keyword>
<dbReference type="SUPFAM" id="SSF103481">
    <property type="entry name" value="Multidrug resistance efflux transporter EmrE"/>
    <property type="match status" value="1"/>
</dbReference>
<dbReference type="RefSeq" id="WP_208227345.1">
    <property type="nucleotide sequence ID" value="NZ_CP050854.1"/>
</dbReference>
<feature type="transmembrane region" description="Helical" evidence="7">
    <location>
        <begin position="115"/>
        <end position="134"/>
    </location>
</feature>
<feature type="transmembrane region" description="Helical" evidence="7">
    <location>
        <begin position="88"/>
        <end position="109"/>
    </location>
</feature>
<feature type="transmembrane region" description="Helical" evidence="7">
    <location>
        <begin position="32"/>
        <end position="49"/>
    </location>
</feature>
<dbReference type="InterPro" id="IPR010651">
    <property type="entry name" value="Sugar_transport"/>
</dbReference>
<keyword evidence="4 7" id="KW-0812">Transmembrane</keyword>
<proteinExistence type="inferred from homology"/>
<accession>A0ABX7UXF1</accession>
<feature type="transmembrane region" description="Helical" evidence="7">
    <location>
        <begin position="154"/>
        <end position="171"/>
    </location>
</feature>
<dbReference type="CDD" id="cd23110">
    <property type="entry name" value="GRP"/>
    <property type="match status" value="1"/>
</dbReference>
<dbReference type="PANTHER" id="PTHR16119:SF17">
    <property type="entry name" value="TRANSMEMBRANE PROTEIN 144"/>
    <property type="match status" value="1"/>
</dbReference>
<comment type="subcellular location">
    <subcellularLocation>
        <location evidence="1">Cell membrane</location>
        <topology evidence="1">Multi-pass membrane protein</topology>
    </subcellularLocation>
</comment>
<keyword evidence="9" id="KW-1185">Reference proteome</keyword>
<dbReference type="EMBL" id="CP050854">
    <property type="protein sequence ID" value="QTF09007.1"/>
    <property type="molecule type" value="Genomic_DNA"/>
</dbReference>
<dbReference type="InterPro" id="IPR037185">
    <property type="entry name" value="EmrE-like"/>
</dbReference>
<keyword evidence="8" id="KW-0813">Transport</keyword>
<sequence>MEAILIGLIPAFLWGIQPVVMQILGGKPGNQLMGMVMGTLLLAIIVAVFRPPVEWTTSLIVASFVCGVVWSVAQFGQVSSFPLIGVSRAFPISTGLQLLGTSLVGIFYFHEWNTTTKLVLGLSAIVIIIIGVMLTAYQEKQGNETRHHVDMKKGIFILIISSAFFIIWVSIPRIANLNGWDVVLPQAIGAFLGTFFICLTRKDVKIWAVSSFKNIATGFVFFVANLAMMISNQMNGIAVGFTLTQMCVIVAGIGGILILKERKTRKELIYLLTGLFLVAFGGVLIGITKL</sequence>
<keyword evidence="6 7" id="KW-0472">Membrane</keyword>
<keyword evidence="8" id="KW-0762">Sugar transport</keyword>
<evidence type="ECO:0000256" key="4">
    <source>
        <dbReference type="ARBA" id="ARBA00022692"/>
    </source>
</evidence>
<evidence type="ECO:0000256" key="6">
    <source>
        <dbReference type="ARBA" id="ARBA00023136"/>
    </source>
</evidence>
<feature type="transmembrane region" description="Helical" evidence="7">
    <location>
        <begin position="237"/>
        <end position="259"/>
    </location>
</feature>
<feature type="transmembrane region" description="Helical" evidence="7">
    <location>
        <begin position="6"/>
        <end position="25"/>
    </location>
</feature>
<evidence type="ECO:0000313" key="9">
    <source>
        <dbReference type="Proteomes" id="UP000671960"/>
    </source>
</evidence>
<dbReference type="Proteomes" id="UP000671960">
    <property type="component" value="Chromosome"/>
</dbReference>
<gene>
    <name evidence="8" type="ORF">HC231_14645</name>
</gene>
<name>A0ABX7UXF1_9GAMM</name>
<keyword evidence="3" id="KW-1003">Cell membrane</keyword>